<dbReference type="PANTHER" id="PTHR35008">
    <property type="entry name" value="BLL4482 PROTEIN-RELATED"/>
    <property type="match status" value="1"/>
</dbReference>
<dbReference type="InterPro" id="IPR008168">
    <property type="entry name" value="Cyt_C_IC"/>
</dbReference>
<dbReference type="InterPro" id="IPR036909">
    <property type="entry name" value="Cyt_c-like_dom_sf"/>
</dbReference>
<dbReference type="EMBL" id="LDZF01000012">
    <property type="protein sequence ID" value="KMK13251.1"/>
    <property type="molecule type" value="Genomic_DNA"/>
</dbReference>
<keyword evidence="7" id="KW-0677">Repeat</keyword>
<evidence type="ECO:0000256" key="11">
    <source>
        <dbReference type="PIRSR" id="PIRSR000018-50"/>
    </source>
</evidence>
<name>A0A0J5L0E6_PLUGE</name>
<feature type="binding site" description="axial binding residue" evidence="12">
    <location>
        <position position="47"/>
    </location>
    <ligand>
        <name>heme c</name>
        <dbReference type="ChEBI" id="CHEBI:61717"/>
        <label>1</label>
    </ligand>
    <ligandPart>
        <name>Fe</name>
        <dbReference type="ChEBI" id="CHEBI:18248"/>
    </ligandPart>
</feature>
<evidence type="ECO:0000256" key="10">
    <source>
        <dbReference type="ARBA" id="ARBA00023136"/>
    </source>
</evidence>
<dbReference type="InterPro" id="IPR009056">
    <property type="entry name" value="Cyt_c-like_dom"/>
</dbReference>
<dbReference type="PIRSF" id="PIRSF000018">
    <property type="entry name" value="Mb_ADH_cyt_c"/>
    <property type="match status" value="1"/>
</dbReference>
<keyword evidence="10" id="KW-0472">Membrane</keyword>
<dbReference type="Gene3D" id="1.10.760.10">
    <property type="entry name" value="Cytochrome c-like domain"/>
    <property type="match status" value="3"/>
</dbReference>
<sequence>MRVKQLFRLTGFSLLLASAAALAQDASPDLVKRGEYLAVAGDCTACHRSPESGKPFSGGYGIQSPMGMIYGSNITPSKTAGIGGYSLDDFKKVMREGKAPGNHYLYPAMPYTSFAGMSDEDLRALYSYLMLGVPADDHPAPETHLPFPFSFRPVMAMWNLMFLQSGEVKGSDAAPGSAERGEYLARTLAHCSTCHTPRNAMMAEQNDRFLAGGKVGSWTAPNITSDPQAGIGNWSESDLVTYLKTGALHGKAVAAGEMGLAVQNSFSKLSDDDLRAIARYIRQVPAIGGGDRQTGTPAKEAQPLTAVETGMKADINDYISGKGMSGAQLYNGACATCHGSDGKGTHDPQRFFPSLVGSSAVKSDDPANLIMTIAEGVNRDTPAGHAFMPAFRSQFSEDELAEVANYVSTRFGDPQHPIAVEDVHRTLQGESGSWLVRYAMPLTLAGAAIVLIAIGLLIFSLRRRRG</sequence>
<feature type="binding site" description="axial binding residue" evidence="12">
    <location>
        <position position="195"/>
    </location>
    <ligand>
        <name>heme c</name>
        <dbReference type="ChEBI" id="CHEBI:61717"/>
        <label>2</label>
    </ligand>
    <ligandPart>
        <name>Fe</name>
        <dbReference type="ChEBI" id="CHEBI:18248"/>
    </ligandPart>
</feature>
<dbReference type="GO" id="GO:0009055">
    <property type="term" value="F:electron transfer activity"/>
    <property type="evidence" value="ECO:0007669"/>
    <property type="project" value="InterPro"/>
</dbReference>
<feature type="binding site" description="covalent" evidence="11">
    <location>
        <position position="191"/>
    </location>
    <ligand>
        <name>heme c</name>
        <dbReference type="ChEBI" id="CHEBI:61717"/>
        <label>2</label>
    </ligand>
</feature>
<evidence type="ECO:0000259" key="13">
    <source>
        <dbReference type="PROSITE" id="PS51007"/>
    </source>
</evidence>
<dbReference type="GO" id="GO:0005886">
    <property type="term" value="C:plasma membrane"/>
    <property type="evidence" value="ECO:0007669"/>
    <property type="project" value="UniProtKB-SubCell"/>
</dbReference>
<keyword evidence="6" id="KW-0732">Signal</keyword>
<dbReference type="RefSeq" id="WP_048279202.1">
    <property type="nucleotide sequence ID" value="NZ_JALLDC010000005.1"/>
</dbReference>
<keyword evidence="5 12" id="KW-0479">Metal-binding</keyword>
<organism evidence="14 15">
    <name type="scientific">Pluralibacter gergoviae</name>
    <name type="common">Enterobacter gergoviae</name>
    <dbReference type="NCBI Taxonomy" id="61647"/>
    <lineage>
        <taxon>Bacteria</taxon>
        <taxon>Pseudomonadati</taxon>
        <taxon>Pseudomonadota</taxon>
        <taxon>Gammaproteobacteria</taxon>
        <taxon>Enterobacterales</taxon>
        <taxon>Enterobacteriaceae</taxon>
        <taxon>Pluralibacter</taxon>
    </lineage>
</organism>
<feature type="binding site" description="covalent" evidence="11">
    <location>
        <position position="334"/>
    </location>
    <ligand>
        <name>heme c</name>
        <dbReference type="ChEBI" id="CHEBI:61717"/>
        <label>3</label>
    </ligand>
</feature>
<keyword evidence="3" id="KW-1003">Cell membrane</keyword>
<comment type="cofactor">
    <cofactor evidence="11">
        <name>heme c</name>
        <dbReference type="ChEBI" id="CHEBI:61717"/>
    </cofactor>
    <text evidence="11">Binds 3 heme c groups covalently per subunit.</text>
</comment>
<dbReference type="GO" id="GO:0005506">
    <property type="term" value="F:iron ion binding"/>
    <property type="evidence" value="ECO:0007669"/>
    <property type="project" value="InterPro"/>
</dbReference>
<feature type="domain" description="Cytochrome c" evidence="13">
    <location>
        <begin position="176"/>
        <end position="285"/>
    </location>
</feature>
<evidence type="ECO:0000313" key="14">
    <source>
        <dbReference type="EMBL" id="KMK13251.1"/>
    </source>
</evidence>
<dbReference type="AlphaFoldDB" id="A0A0J5L0E6"/>
<dbReference type="PANTHER" id="PTHR35008:SF8">
    <property type="entry name" value="ALCOHOL DEHYDROGENASE CYTOCHROME C SUBUNIT"/>
    <property type="match status" value="1"/>
</dbReference>
<evidence type="ECO:0000256" key="8">
    <source>
        <dbReference type="ARBA" id="ARBA00022982"/>
    </source>
</evidence>
<evidence type="ECO:0000256" key="4">
    <source>
        <dbReference type="ARBA" id="ARBA00022617"/>
    </source>
</evidence>
<accession>A0A0J5L0E6</accession>
<feature type="binding site" description="axial binding residue" evidence="12">
    <location>
        <position position="338"/>
    </location>
    <ligand>
        <name>heme c</name>
        <dbReference type="ChEBI" id="CHEBI:61717"/>
        <label>3</label>
    </ligand>
    <ligandPart>
        <name>Fe</name>
        <dbReference type="ChEBI" id="CHEBI:18248"/>
    </ligandPart>
</feature>
<evidence type="ECO:0000256" key="2">
    <source>
        <dbReference type="ARBA" id="ARBA00022448"/>
    </source>
</evidence>
<dbReference type="eggNOG" id="COG2010">
    <property type="taxonomic scope" value="Bacteria"/>
</dbReference>
<dbReference type="GO" id="GO:0020037">
    <property type="term" value="F:heme binding"/>
    <property type="evidence" value="ECO:0007669"/>
    <property type="project" value="InterPro"/>
</dbReference>
<evidence type="ECO:0000256" key="3">
    <source>
        <dbReference type="ARBA" id="ARBA00022475"/>
    </source>
</evidence>
<feature type="binding site" description="covalent" evidence="11">
    <location>
        <position position="337"/>
    </location>
    <ligand>
        <name>heme c</name>
        <dbReference type="ChEBI" id="CHEBI:61717"/>
        <label>3</label>
    </ligand>
</feature>
<evidence type="ECO:0000256" key="7">
    <source>
        <dbReference type="ARBA" id="ARBA00022737"/>
    </source>
</evidence>
<dbReference type="SUPFAM" id="SSF46626">
    <property type="entry name" value="Cytochrome c"/>
    <property type="match status" value="3"/>
</dbReference>
<dbReference type="PRINTS" id="PR00605">
    <property type="entry name" value="CYTCHROMECIC"/>
</dbReference>
<evidence type="ECO:0000256" key="6">
    <source>
        <dbReference type="ARBA" id="ARBA00022729"/>
    </source>
</evidence>
<proteinExistence type="predicted"/>
<protein>
    <submittedName>
        <fullName evidence="14">Gluconate 2-dehydrogenase</fullName>
    </submittedName>
</protein>
<feature type="binding site" description="covalent" evidence="11">
    <location>
        <position position="46"/>
    </location>
    <ligand>
        <name>heme c</name>
        <dbReference type="ChEBI" id="CHEBI:61717"/>
        <label>1</label>
    </ligand>
</feature>
<comment type="caution">
    <text evidence="14">The sequence shown here is derived from an EMBL/GenBank/DDBJ whole genome shotgun (WGS) entry which is preliminary data.</text>
</comment>
<feature type="binding site" description="covalent" evidence="11">
    <location>
        <position position="43"/>
    </location>
    <ligand>
        <name>heme c</name>
        <dbReference type="ChEBI" id="CHEBI:61717"/>
        <label>1</label>
    </ligand>
</feature>
<feature type="binding site" description="covalent" evidence="11">
    <location>
        <position position="194"/>
    </location>
    <ligand>
        <name>heme c</name>
        <dbReference type="ChEBI" id="CHEBI:61717"/>
        <label>2</label>
    </ligand>
</feature>
<keyword evidence="4 11" id="KW-0349">Heme</keyword>
<dbReference type="Pfam" id="PF13442">
    <property type="entry name" value="Cytochrome_CBB3"/>
    <property type="match status" value="1"/>
</dbReference>
<keyword evidence="8" id="KW-0249">Electron transport</keyword>
<dbReference type="InterPro" id="IPR014353">
    <property type="entry name" value="Membr-bd_ADH_cyt_c"/>
</dbReference>
<evidence type="ECO:0000256" key="12">
    <source>
        <dbReference type="PIRSR" id="PIRSR000018-51"/>
    </source>
</evidence>
<dbReference type="PATRIC" id="fig|61647.15.peg.794"/>
<evidence type="ECO:0000313" key="15">
    <source>
        <dbReference type="Proteomes" id="UP000036196"/>
    </source>
</evidence>
<dbReference type="Pfam" id="PF00034">
    <property type="entry name" value="Cytochrom_C"/>
    <property type="match status" value="1"/>
</dbReference>
<dbReference type="PROSITE" id="PS51007">
    <property type="entry name" value="CYTC"/>
    <property type="match status" value="3"/>
</dbReference>
<evidence type="ECO:0000256" key="9">
    <source>
        <dbReference type="ARBA" id="ARBA00023004"/>
    </source>
</evidence>
<comment type="subcellular location">
    <subcellularLocation>
        <location evidence="1">Cell membrane</location>
    </subcellularLocation>
</comment>
<gene>
    <name evidence="14" type="ORF">ABW06_13185</name>
</gene>
<keyword evidence="2" id="KW-0813">Transport</keyword>
<dbReference type="Proteomes" id="UP000036196">
    <property type="component" value="Unassembled WGS sequence"/>
</dbReference>
<keyword evidence="9 12" id="KW-0408">Iron</keyword>
<dbReference type="InterPro" id="IPR051459">
    <property type="entry name" value="Cytochrome_c-type_DH"/>
</dbReference>
<dbReference type="STRING" id="61647.LG71_17040"/>
<evidence type="ECO:0000256" key="5">
    <source>
        <dbReference type="ARBA" id="ARBA00022723"/>
    </source>
</evidence>
<evidence type="ECO:0000256" key="1">
    <source>
        <dbReference type="ARBA" id="ARBA00004236"/>
    </source>
</evidence>
<dbReference type="GO" id="GO:0016614">
    <property type="term" value="F:oxidoreductase activity, acting on CH-OH group of donors"/>
    <property type="evidence" value="ECO:0007669"/>
    <property type="project" value="InterPro"/>
</dbReference>
<feature type="domain" description="Cytochrome c" evidence="13">
    <location>
        <begin position="29"/>
        <end position="133"/>
    </location>
</feature>
<feature type="domain" description="Cytochrome c" evidence="13">
    <location>
        <begin position="321"/>
        <end position="411"/>
    </location>
</feature>
<reference evidence="14 15" key="1">
    <citation type="submission" date="2015-05" db="EMBL/GenBank/DDBJ databases">
        <title>Genome sequences of Pluralibacter gergoviae.</title>
        <authorList>
            <person name="Greninger A.L."/>
            <person name="Miller S."/>
        </authorList>
    </citation>
    <scope>NUCLEOTIDE SEQUENCE [LARGE SCALE GENOMIC DNA]</scope>
    <source>
        <strain evidence="14 15">JS81F13</strain>
    </source>
</reference>
<keyword evidence="15" id="KW-1185">Reference proteome</keyword>